<organism evidence="2 3">
    <name type="scientific">Coemansia spiralis</name>
    <dbReference type="NCBI Taxonomy" id="417178"/>
    <lineage>
        <taxon>Eukaryota</taxon>
        <taxon>Fungi</taxon>
        <taxon>Fungi incertae sedis</taxon>
        <taxon>Zoopagomycota</taxon>
        <taxon>Kickxellomycotina</taxon>
        <taxon>Kickxellomycetes</taxon>
        <taxon>Kickxellales</taxon>
        <taxon>Kickxellaceae</taxon>
        <taxon>Coemansia</taxon>
    </lineage>
</organism>
<keyword evidence="3" id="KW-1185">Reference proteome</keyword>
<accession>A0A9W8KZ30</accession>
<feature type="region of interest" description="Disordered" evidence="1">
    <location>
        <begin position="64"/>
        <end position="95"/>
    </location>
</feature>
<protein>
    <submittedName>
        <fullName evidence="2">Uncharacterized protein</fullName>
    </submittedName>
</protein>
<name>A0A9W8KZ30_9FUNG</name>
<dbReference type="OrthoDB" id="5567151at2759"/>
<proteinExistence type="predicted"/>
<sequence length="107" mass="11252">MSYQAVSTQHSLAKHADSAMGSLPSSTTRAVNGGLLLASVEIHDSSDDDDSISSDIEFPVDAMLPPEMQGSTKDDSSAHTTLGNNEAADDIAFDSELTPDRAVQMII</sequence>
<evidence type="ECO:0000313" key="2">
    <source>
        <dbReference type="EMBL" id="KAJ2680329.1"/>
    </source>
</evidence>
<evidence type="ECO:0000313" key="3">
    <source>
        <dbReference type="Proteomes" id="UP001151516"/>
    </source>
</evidence>
<feature type="region of interest" description="Disordered" evidence="1">
    <location>
        <begin position="1"/>
        <end position="26"/>
    </location>
</feature>
<reference evidence="2" key="1">
    <citation type="submission" date="2022-07" db="EMBL/GenBank/DDBJ databases">
        <title>Phylogenomic reconstructions and comparative analyses of Kickxellomycotina fungi.</title>
        <authorList>
            <person name="Reynolds N.K."/>
            <person name="Stajich J.E."/>
            <person name="Barry K."/>
            <person name="Grigoriev I.V."/>
            <person name="Crous P."/>
            <person name="Smith M.E."/>
        </authorList>
    </citation>
    <scope>NUCLEOTIDE SEQUENCE</scope>
    <source>
        <strain evidence="2">CBS 109367</strain>
    </source>
</reference>
<feature type="compositionally biased region" description="Polar residues" evidence="1">
    <location>
        <begin position="1"/>
        <end position="11"/>
    </location>
</feature>
<evidence type="ECO:0000256" key="1">
    <source>
        <dbReference type="SAM" id="MobiDB-lite"/>
    </source>
</evidence>
<gene>
    <name evidence="2" type="ORF">IWW39_006435</name>
</gene>
<dbReference type="EMBL" id="JANBTX010000767">
    <property type="protein sequence ID" value="KAJ2680329.1"/>
    <property type="molecule type" value="Genomic_DNA"/>
</dbReference>
<dbReference type="AlphaFoldDB" id="A0A9W8KZ30"/>
<comment type="caution">
    <text evidence="2">The sequence shown here is derived from an EMBL/GenBank/DDBJ whole genome shotgun (WGS) entry which is preliminary data.</text>
</comment>
<dbReference type="Proteomes" id="UP001151516">
    <property type="component" value="Unassembled WGS sequence"/>
</dbReference>
<feature type="non-terminal residue" evidence="2">
    <location>
        <position position="107"/>
    </location>
</feature>